<reference evidence="1 2" key="1">
    <citation type="submission" date="2021-08" db="EMBL/GenBank/DDBJ databases">
        <title>Comparative Genomics Analysis of the Genus Qipengyuania Reveals Extensive Genetic Diversity and Metabolic Versatility, Including the Description of Fifteen Novel Species.</title>
        <authorList>
            <person name="Liu Y."/>
        </authorList>
    </citation>
    <scope>NUCLEOTIDE SEQUENCE [LARGE SCALE GENOMIC DNA]</scope>
    <source>
        <strain evidence="1 2">1NDH13</strain>
    </source>
</reference>
<keyword evidence="2" id="KW-1185">Reference proteome</keyword>
<accession>A0ABX8ZNA5</accession>
<evidence type="ECO:0000313" key="2">
    <source>
        <dbReference type="Proteomes" id="UP000824281"/>
    </source>
</evidence>
<protein>
    <recommendedName>
        <fullName evidence="3">Leucine-rich repeat domain-containing protein</fullName>
    </recommendedName>
</protein>
<dbReference type="Gene3D" id="3.80.10.10">
    <property type="entry name" value="Ribonuclease Inhibitor"/>
    <property type="match status" value="1"/>
</dbReference>
<organism evidence="1 2">
    <name type="scientific">Qipengyuania aurantiaca</name>
    <dbReference type="NCBI Taxonomy" id="2867233"/>
    <lineage>
        <taxon>Bacteria</taxon>
        <taxon>Pseudomonadati</taxon>
        <taxon>Pseudomonadota</taxon>
        <taxon>Alphaproteobacteria</taxon>
        <taxon>Sphingomonadales</taxon>
        <taxon>Erythrobacteraceae</taxon>
        <taxon>Qipengyuania</taxon>
    </lineage>
</organism>
<name>A0ABX8ZNA5_9SPHN</name>
<dbReference type="RefSeq" id="WP_221425930.1">
    <property type="nucleotide sequence ID" value="NZ_CP081295.1"/>
</dbReference>
<evidence type="ECO:0008006" key="3">
    <source>
        <dbReference type="Google" id="ProtNLM"/>
    </source>
</evidence>
<gene>
    <name evidence="1" type="ORF">K3148_03455</name>
</gene>
<dbReference type="Proteomes" id="UP000824281">
    <property type="component" value="Chromosome"/>
</dbReference>
<dbReference type="EMBL" id="CP081295">
    <property type="protein sequence ID" value="QZD90462.1"/>
    <property type="molecule type" value="Genomic_DNA"/>
</dbReference>
<proteinExistence type="predicted"/>
<dbReference type="InterPro" id="IPR032675">
    <property type="entry name" value="LRR_dom_sf"/>
</dbReference>
<dbReference type="SUPFAM" id="SSF52058">
    <property type="entry name" value="L domain-like"/>
    <property type="match status" value="1"/>
</dbReference>
<sequence>MSEPDEFSATLGISPDAEIGVHHRVKQSFRGISTRKKLRILTASAVNQDFLDEICELPELEWLELTWPVTAETLEGLKRLPKIHRLKIDSPRNITDFTPILALPRLTRLEIENAKHLFDLGWMRPLRNRLEILGLDGSINTVQKIASLDPLDGFAIRKLTMTSASVADKDLSPLITCRQLTDLVCAKAVSTFEGFMALADARPDMACDWFSPEHWPGRKFRGAPATSSRRHP</sequence>
<evidence type="ECO:0000313" key="1">
    <source>
        <dbReference type="EMBL" id="QZD90462.1"/>
    </source>
</evidence>